<dbReference type="InterPro" id="IPR000971">
    <property type="entry name" value="Globin"/>
</dbReference>
<dbReference type="EMBL" id="JBCLYO010000001">
    <property type="protein sequence ID" value="KAL0097174.1"/>
    <property type="molecule type" value="Genomic_DNA"/>
</dbReference>
<name>A0ABR3BE91_PHYBL</name>
<sequence>PSQSNIDIVRYSWERVSEIRLPTDHPAVSPSHAFGLAFYEALFELNGDLKPLFANVFQQARALTGMISYLAWAPTVTGAYRVYTIREINARKHEDDDPEGLIQQMHELGARHFFYKVNPQYFTLVGPAFVSALKVRLGDEYRHEIGEAWIRTNSYAAYHMSAGLESQLAWEQGHRKQVGNKPTRQKSGCSIQ</sequence>
<evidence type="ECO:0000313" key="3">
    <source>
        <dbReference type="Proteomes" id="UP001448207"/>
    </source>
</evidence>
<dbReference type="PANTHER" id="PTHR43396">
    <property type="entry name" value="FLAVOHEMOPROTEIN"/>
    <property type="match status" value="1"/>
</dbReference>
<dbReference type="InterPro" id="IPR009050">
    <property type="entry name" value="Globin-like_sf"/>
</dbReference>
<organism evidence="2 3">
    <name type="scientific">Phycomyces blakesleeanus</name>
    <dbReference type="NCBI Taxonomy" id="4837"/>
    <lineage>
        <taxon>Eukaryota</taxon>
        <taxon>Fungi</taxon>
        <taxon>Fungi incertae sedis</taxon>
        <taxon>Mucoromycota</taxon>
        <taxon>Mucoromycotina</taxon>
        <taxon>Mucoromycetes</taxon>
        <taxon>Mucorales</taxon>
        <taxon>Phycomycetaceae</taxon>
        <taxon>Phycomyces</taxon>
    </lineage>
</organism>
<evidence type="ECO:0000259" key="1">
    <source>
        <dbReference type="PROSITE" id="PS01033"/>
    </source>
</evidence>
<protein>
    <submittedName>
        <fullName evidence="2">Globin-like protein</fullName>
    </submittedName>
</protein>
<dbReference type="PANTHER" id="PTHR43396:SF6">
    <property type="entry name" value="ABL201WP"/>
    <property type="match status" value="1"/>
</dbReference>
<evidence type="ECO:0000313" key="2">
    <source>
        <dbReference type="EMBL" id="KAL0097174.1"/>
    </source>
</evidence>
<dbReference type="PROSITE" id="PS01033">
    <property type="entry name" value="GLOBIN"/>
    <property type="match status" value="1"/>
</dbReference>
<accession>A0ABR3BE91</accession>
<reference evidence="2 3" key="1">
    <citation type="submission" date="2024-04" db="EMBL/GenBank/DDBJ databases">
        <title>Symmetric and asymmetric DNA N6-adenine methylation regulates different biological responses in Mucorales.</title>
        <authorList>
            <consortium name="Lawrence Berkeley National Laboratory"/>
            <person name="Lax C."/>
            <person name="Mondo S.J."/>
            <person name="Osorio-Concepcion M."/>
            <person name="Muszewska A."/>
            <person name="Corrochano-Luque M."/>
            <person name="Gutierrez G."/>
            <person name="Riley R."/>
            <person name="Lipzen A."/>
            <person name="Guo J."/>
            <person name="Hundley H."/>
            <person name="Amirebrahimi M."/>
            <person name="Ng V."/>
            <person name="Lorenzo-Gutierrez D."/>
            <person name="Binder U."/>
            <person name="Yang J."/>
            <person name="Song Y."/>
            <person name="Canovas D."/>
            <person name="Navarro E."/>
            <person name="Freitag M."/>
            <person name="Gabaldon T."/>
            <person name="Grigoriev I.V."/>
            <person name="Corrochano L.M."/>
            <person name="Nicolas F.E."/>
            <person name="Garre V."/>
        </authorList>
    </citation>
    <scope>NUCLEOTIDE SEQUENCE [LARGE SCALE GENOMIC DNA]</scope>
    <source>
        <strain evidence="2 3">L51</strain>
    </source>
</reference>
<dbReference type="Pfam" id="PF00042">
    <property type="entry name" value="Globin"/>
    <property type="match status" value="1"/>
</dbReference>
<gene>
    <name evidence="2" type="ORF">J3Q64DRAFT_1611077</name>
</gene>
<feature type="non-terminal residue" evidence="2">
    <location>
        <position position="1"/>
    </location>
</feature>
<dbReference type="Proteomes" id="UP001448207">
    <property type="component" value="Unassembled WGS sequence"/>
</dbReference>
<feature type="non-terminal residue" evidence="2">
    <location>
        <position position="192"/>
    </location>
</feature>
<dbReference type="InterPro" id="IPR012292">
    <property type="entry name" value="Globin/Proto"/>
</dbReference>
<dbReference type="SUPFAM" id="SSF46458">
    <property type="entry name" value="Globin-like"/>
    <property type="match status" value="1"/>
</dbReference>
<comment type="caution">
    <text evidence="2">The sequence shown here is derived from an EMBL/GenBank/DDBJ whole genome shotgun (WGS) entry which is preliminary data.</text>
</comment>
<proteinExistence type="predicted"/>
<keyword evidence="3" id="KW-1185">Reference proteome</keyword>
<feature type="domain" description="Globin" evidence="1">
    <location>
        <begin position="1"/>
        <end position="165"/>
    </location>
</feature>
<dbReference type="Gene3D" id="1.10.490.10">
    <property type="entry name" value="Globins"/>
    <property type="match status" value="1"/>
</dbReference>